<dbReference type="AlphaFoldDB" id="A0A1J9RHB9"/>
<accession>A0A1J9RHB9</accession>
<gene>
    <name evidence="3" type="ORF">ACJ73_00633</name>
</gene>
<name>A0A1J9RHB9_9EURO</name>
<comment type="caution">
    <text evidence="3">The sequence shown here is derived from an EMBL/GenBank/DDBJ whole genome shotgun (WGS) entry which is preliminary data.</text>
</comment>
<dbReference type="VEuPathDB" id="FungiDB:ACJ73_00633"/>
<evidence type="ECO:0000256" key="2">
    <source>
        <dbReference type="SAM" id="MobiDB-lite"/>
    </source>
</evidence>
<dbReference type="EMBL" id="LGTZ01000046">
    <property type="protein sequence ID" value="OJD27959.1"/>
    <property type="molecule type" value="Genomic_DNA"/>
</dbReference>
<evidence type="ECO:0000313" key="3">
    <source>
        <dbReference type="EMBL" id="OJD27959.1"/>
    </source>
</evidence>
<feature type="region of interest" description="Disordered" evidence="2">
    <location>
        <begin position="1"/>
        <end position="77"/>
    </location>
</feature>
<keyword evidence="4" id="KW-1185">Reference proteome</keyword>
<reference evidence="3 4" key="1">
    <citation type="submission" date="2015-08" db="EMBL/GenBank/DDBJ databases">
        <title>Emmonsia species relationships and genome sequence.</title>
        <authorList>
            <person name="Cuomo C.A."/>
            <person name="Schwartz I.S."/>
            <person name="Kenyon C."/>
            <person name="De Hoog G.S."/>
            <person name="Govender N.P."/>
            <person name="Botha A."/>
            <person name="Moreno L."/>
            <person name="De Vries M."/>
            <person name="Munoz J.F."/>
            <person name="Stielow J.B."/>
        </authorList>
    </citation>
    <scope>NUCLEOTIDE SEQUENCE [LARGE SCALE GENOMIC DNA]</scope>
    <source>
        <strain evidence="3 4">EI222</strain>
    </source>
</reference>
<proteinExistence type="predicted"/>
<organism evidence="3 4">
    <name type="scientific">Blastomyces percursus</name>
    <dbReference type="NCBI Taxonomy" id="1658174"/>
    <lineage>
        <taxon>Eukaryota</taxon>
        <taxon>Fungi</taxon>
        <taxon>Dikarya</taxon>
        <taxon>Ascomycota</taxon>
        <taxon>Pezizomycotina</taxon>
        <taxon>Eurotiomycetes</taxon>
        <taxon>Eurotiomycetidae</taxon>
        <taxon>Onygenales</taxon>
        <taxon>Ajellomycetaceae</taxon>
        <taxon>Blastomyces</taxon>
    </lineage>
</organism>
<dbReference type="Proteomes" id="UP000242791">
    <property type="component" value="Unassembled WGS sequence"/>
</dbReference>
<feature type="coiled-coil region" evidence="1">
    <location>
        <begin position="95"/>
        <end position="122"/>
    </location>
</feature>
<sequence length="122" mass="13696">MDSHTDLAGRPENVGNQAAIANHTNIVNHQPNNPRTSGNYSYSNNNTAHIFTTRQKSRLTLQSASVPRSTPRISSQQMSLIEPSLNVSLEESREIQRLLASLEAVERRKRESASQVQMLERE</sequence>
<keyword evidence="1" id="KW-0175">Coiled coil</keyword>
<feature type="compositionally biased region" description="Polar residues" evidence="2">
    <location>
        <begin position="47"/>
        <end position="77"/>
    </location>
</feature>
<protein>
    <submittedName>
        <fullName evidence="3">Uncharacterized protein</fullName>
    </submittedName>
</protein>
<feature type="compositionally biased region" description="Polar residues" evidence="2">
    <location>
        <begin position="22"/>
        <end position="38"/>
    </location>
</feature>
<evidence type="ECO:0000256" key="1">
    <source>
        <dbReference type="SAM" id="Coils"/>
    </source>
</evidence>
<evidence type="ECO:0000313" key="4">
    <source>
        <dbReference type="Proteomes" id="UP000242791"/>
    </source>
</evidence>